<proteinExistence type="predicted"/>
<evidence type="ECO:0000313" key="2">
    <source>
        <dbReference type="EMBL" id="SEO02480.1"/>
    </source>
</evidence>
<dbReference type="Pfam" id="PF15631">
    <property type="entry name" value="Imm-NTF2-2"/>
    <property type="match status" value="1"/>
</dbReference>
<dbReference type="Proteomes" id="UP000198942">
    <property type="component" value="Unassembled WGS sequence"/>
</dbReference>
<protein>
    <submittedName>
        <fullName evidence="2">NTF2 fold immunity protein</fullName>
    </submittedName>
</protein>
<dbReference type="AlphaFoldDB" id="A0A1H8LBC6"/>
<name>A0A1H8LBC6_9SPHI</name>
<organism evidence="2 3">
    <name type="scientific">Mucilaginibacter gossypiicola</name>
    <dbReference type="NCBI Taxonomy" id="551995"/>
    <lineage>
        <taxon>Bacteria</taxon>
        <taxon>Pseudomonadati</taxon>
        <taxon>Bacteroidota</taxon>
        <taxon>Sphingobacteriia</taxon>
        <taxon>Sphingobacteriales</taxon>
        <taxon>Sphingobacteriaceae</taxon>
        <taxon>Mucilaginibacter</taxon>
    </lineage>
</organism>
<gene>
    <name evidence="2" type="ORF">SAMN05192574_10523</name>
</gene>
<dbReference type="InterPro" id="IPR028921">
    <property type="entry name" value="NTF2_fold_dom"/>
</dbReference>
<evidence type="ECO:0000259" key="1">
    <source>
        <dbReference type="Pfam" id="PF15631"/>
    </source>
</evidence>
<dbReference type="OrthoDB" id="679072at2"/>
<reference evidence="3" key="1">
    <citation type="submission" date="2016-10" db="EMBL/GenBank/DDBJ databases">
        <authorList>
            <person name="Varghese N."/>
            <person name="Submissions S."/>
        </authorList>
    </citation>
    <scope>NUCLEOTIDE SEQUENCE [LARGE SCALE GENOMIC DNA]</scope>
    <source>
        <strain evidence="3">Gh-48</strain>
    </source>
</reference>
<dbReference type="RefSeq" id="WP_091211893.1">
    <property type="nucleotide sequence ID" value="NZ_FOCL01000005.1"/>
</dbReference>
<accession>A0A1H8LBC6</accession>
<sequence>MVKSLKASGLILITVCLLNLHLSCKNKNRPKIKVDGFVPDEETAIKIAEAIWLPICGKKIYDEEPFNASLTNDGNWMILGSLGYGRHGGGELMAILQPKDGKIIFAGRDPGK</sequence>
<keyword evidence="3" id="KW-1185">Reference proteome</keyword>
<evidence type="ECO:0000313" key="3">
    <source>
        <dbReference type="Proteomes" id="UP000198942"/>
    </source>
</evidence>
<dbReference type="EMBL" id="FOCL01000005">
    <property type="protein sequence ID" value="SEO02480.1"/>
    <property type="molecule type" value="Genomic_DNA"/>
</dbReference>
<feature type="domain" description="NTF2 fold" evidence="1">
    <location>
        <begin position="43"/>
        <end position="104"/>
    </location>
</feature>